<organism evidence="3 4">
    <name type="scientific">Halorubrum rubrum</name>
    <dbReference type="NCBI Taxonomy" id="1126240"/>
    <lineage>
        <taxon>Archaea</taxon>
        <taxon>Methanobacteriati</taxon>
        <taxon>Methanobacteriota</taxon>
        <taxon>Stenosarchaea group</taxon>
        <taxon>Halobacteria</taxon>
        <taxon>Halobacteriales</taxon>
        <taxon>Haloferacaceae</taxon>
        <taxon>Halorubrum</taxon>
    </lineage>
</organism>
<dbReference type="InterPro" id="IPR036291">
    <property type="entry name" value="NAD(P)-bd_dom_sf"/>
</dbReference>
<dbReference type="Pfam" id="PF01370">
    <property type="entry name" value="Epimerase"/>
    <property type="match status" value="1"/>
</dbReference>
<accession>A0ABD5R2Z6</accession>
<dbReference type="EMBL" id="JBHSKY010000008">
    <property type="protein sequence ID" value="MFC5279146.1"/>
    <property type="molecule type" value="Genomic_DNA"/>
</dbReference>
<dbReference type="InterPro" id="IPR001509">
    <property type="entry name" value="Epimerase_deHydtase"/>
</dbReference>
<dbReference type="InterPro" id="IPR057326">
    <property type="entry name" value="KR_dom"/>
</dbReference>
<evidence type="ECO:0000313" key="4">
    <source>
        <dbReference type="Proteomes" id="UP001596118"/>
    </source>
</evidence>
<evidence type="ECO:0000256" key="1">
    <source>
        <dbReference type="ARBA" id="ARBA00007637"/>
    </source>
</evidence>
<protein>
    <submittedName>
        <fullName evidence="3">NAD-dependent epimerase/dehydratase family protein</fullName>
    </submittedName>
</protein>
<feature type="domain" description="Ketoreductase" evidence="2">
    <location>
        <begin position="11"/>
        <end position="191"/>
    </location>
</feature>
<dbReference type="Proteomes" id="UP001596118">
    <property type="component" value="Unassembled WGS sequence"/>
</dbReference>
<dbReference type="Gene3D" id="3.40.50.720">
    <property type="entry name" value="NAD(P)-binding Rossmann-like Domain"/>
    <property type="match status" value="1"/>
</dbReference>
<comment type="caution">
    <text evidence="3">The sequence shown here is derived from an EMBL/GenBank/DDBJ whole genome shotgun (WGS) entry which is preliminary data.</text>
</comment>
<dbReference type="PANTHER" id="PTHR43000">
    <property type="entry name" value="DTDP-D-GLUCOSE 4,6-DEHYDRATASE-RELATED"/>
    <property type="match status" value="1"/>
</dbReference>
<comment type="similarity">
    <text evidence="1">Belongs to the NAD(P)-dependent epimerase/dehydratase family.</text>
</comment>
<dbReference type="AlphaFoldDB" id="A0ABD5R2Z6"/>
<evidence type="ECO:0000313" key="3">
    <source>
        <dbReference type="EMBL" id="MFC5279146.1"/>
    </source>
</evidence>
<keyword evidence="4" id="KW-1185">Reference proteome</keyword>
<name>A0ABD5R2Z6_9EURY</name>
<sequence length="326" mass="34675">MTASDTDAGTETILVTGGTGFIGSHLARRLVDDGHEVVAFDAAPDAALLERLGVAGTVEVRRGDVTDVAAIVRAIRESGATRIVHLAALLSEDVRTDELAATRVNALGANHVLEAARLLPDRIDRVVVTSSETVYGPGSAYDGSVPENALLSPDSPYAAAKRHAECLSRRYREDHGVPAVALRPTGVFGPFRRSFTAFSDLFERPAVGDLVRVEGGGTAVSWLSVRDAADAFRRAALASASDLEHGVYNVRGEVATVAAAAETVRRLLPDAAVTVADDADRDWSAQRLALTRARSDLDYRIEHGLEDLTRGYVDAVRRDAGLDPVD</sequence>
<dbReference type="RefSeq" id="WP_256411528.1">
    <property type="nucleotide sequence ID" value="NZ_JANHDM010000005.1"/>
</dbReference>
<gene>
    <name evidence="3" type="ORF">ACFPM1_10320</name>
</gene>
<evidence type="ECO:0000259" key="2">
    <source>
        <dbReference type="SMART" id="SM00822"/>
    </source>
</evidence>
<dbReference type="CDD" id="cd08946">
    <property type="entry name" value="SDR_e"/>
    <property type="match status" value="1"/>
</dbReference>
<proteinExistence type="inferred from homology"/>
<dbReference type="SUPFAM" id="SSF51735">
    <property type="entry name" value="NAD(P)-binding Rossmann-fold domains"/>
    <property type="match status" value="1"/>
</dbReference>
<dbReference type="SMART" id="SM00822">
    <property type="entry name" value="PKS_KR"/>
    <property type="match status" value="1"/>
</dbReference>
<reference evidence="3 4" key="1">
    <citation type="journal article" date="2019" name="Int. J. Syst. Evol. Microbiol.">
        <title>The Global Catalogue of Microorganisms (GCM) 10K type strain sequencing project: providing services to taxonomists for standard genome sequencing and annotation.</title>
        <authorList>
            <consortium name="The Broad Institute Genomics Platform"/>
            <consortium name="The Broad Institute Genome Sequencing Center for Infectious Disease"/>
            <person name="Wu L."/>
            <person name="Ma J."/>
        </authorList>
    </citation>
    <scope>NUCLEOTIDE SEQUENCE [LARGE SCALE GENOMIC DNA]</scope>
    <source>
        <strain evidence="3 4">CGMCC 1.12124</strain>
    </source>
</reference>